<gene>
    <name evidence="15" type="ORF">g.15711</name>
</gene>
<evidence type="ECO:0000256" key="11">
    <source>
        <dbReference type="ARBA" id="ARBA00023033"/>
    </source>
</evidence>
<dbReference type="Gene3D" id="1.10.630.10">
    <property type="entry name" value="Cytochrome P450"/>
    <property type="match status" value="1"/>
</dbReference>
<evidence type="ECO:0008006" key="16">
    <source>
        <dbReference type="Google" id="ProtNLM"/>
    </source>
</evidence>
<evidence type="ECO:0000256" key="6">
    <source>
        <dbReference type="ARBA" id="ARBA00022723"/>
    </source>
</evidence>
<proteinExistence type="inferred from homology"/>
<dbReference type="CDD" id="cd11056">
    <property type="entry name" value="CYP6-like"/>
    <property type="match status" value="1"/>
</dbReference>
<evidence type="ECO:0000256" key="1">
    <source>
        <dbReference type="ARBA" id="ARBA00001971"/>
    </source>
</evidence>
<dbReference type="PRINTS" id="PR00463">
    <property type="entry name" value="EP450I"/>
</dbReference>
<dbReference type="FunFam" id="1.10.630.10:FF:000042">
    <property type="entry name" value="Cytochrome P450"/>
    <property type="match status" value="1"/>
</dbReference>
<dbReference type="AlphaFoldDB" id="A0A1B6ECW3"/>
<dbReference type="GO" id="GO:0016705">
    <property type="term" value="F:oxidoreductase activity, acting on paired donors, with incorporation or reduction of molecular oxygen"/>
    <property type="evidence" value="ECO:0007669"/>
    <property type="project" value="InterPro"/>
</dbReference>
<comment type="cofactor">
    <cofactor evidence="1 13">
        <name>heme</name>
        <dbReference type="ChEBI" id="CHEBI:30413"/>
    </cofactor>
</comment>
<evidence type="ECO:0000256" key="4">
    <source>
        <dbReference type="ARBA" id="ARBA00010617"/>
    </source>
</evidence>
<dbReference type="GO" id="GO:0020037">
    <property type="term" value="F:heme binding"/>
    <property type="evidence" value="ECO:0007669"/>
    <property type="project" value="InterPro"/>
</dbReference>
<accession>A0A1B6ECW3</accession>
<dbReference type="GO" id="GO:0005506">
    <property type="term" value="F:iron ion binding"/>
    <property type="evidence" value="ECO:0007669"/>
    <property type="project" value="InterPro"/>
</dbReference>
<dbReference type="InterPro" id="IPR001128">
    <property type="entry name" value="Cyt_P450"/>
</dbReference>
<name>A0A1B6ECW3_9HEMI</name>
<dbReference type="PRINTS" id="PR00385">
    <property type="entry name" value="P450"/>
</dbReference>
<dbReference type="InterPro" id="IPR050476">
    <property type="entry name" value="Insect_CytP450_Detox"/>
</dbReference>
<reference evidence="15" key="1">
    <citation type="submission" date="2015-12" db="EMBL/GenBank/DDBJ databases">
        <title>De novo transcriptome assembly of four potential Pierce s Disease insect vectors from Arizona vineyards.</title>
        <authorList>
            <person name="Tassone E.E."/>
        </authorList>
    </citation>
    <scope>NUCLEOTIDE SEQUENCE</scope>
</reference>
<keyword evidence="10 13" id="KW-0408">Iron</keyword>
<dbReference type="InterPro" id="IPR002401">
    <property type="entry name" value="Cyt_P450_E_grp-I"/>
</dbReference>
<protein>
    <recommendedName>
        <fullName evidence="16">Cytochrome P450</fullName>
    </recommendedName>
</protein>
<evidence type="ECO:0000256" key="9">
    <source>
        <dbReference type="ARBA" id="ARBA00023002"/>
    </source>
</evidence>
<keyword evidence="6 13" id="KW-0479">Metal-binding</keyword>
<evidence type="ECO:0000256" key="14">
    <source>
        <dbReference type="RuleBase" id="RU000461"/>
    </source>
</evidence>
<evidence type="ECO:0000256" key="2">
    <source>
        <dbReference type="ARBA" id="ARBA00004174"/>
    </source>
</evidence>
<dbReference type="SUPFAM" id="SSF48264">
    <property type="entry name" value="Cytochrome P450"/>
    <property type="match status" value="1"/>
</dbReference>
<feature type="binding site" description="axial binding residue" evidence="13">
    <location>
        <position position="445"/>
    </location>
    <ligand>
        <name>heme</name>
        <dbReference type="ChEBI" id="CHEBI:30413"/>
    </ligand>
    <ligandPart>
        <name>Fe</name>
        <dbReference type="ChEBI" id="CHEBI:18248"/>
    </ligandPart>
</feature>
<sequence>MLSVFICLFLVITIMLWMYFNKTYSYWSECKVPHLQPLYPVVGNIYDVFLLKTPPEIIHRIYQTIKTPFAGIYVFLQPILIVKDPDLIKKILVTDFHNFVNRGFKVNSSIDPFSKNIIHAEENDWNIIRPKMTGSFHQGRIKNMVGVMNEISEDVVGNVNNLFEEGKEIEIMDLTYRFTIDCIMKTMFGVNSNCLKEPKAEFLKIGKKILDVQFVKHIFLGLYIPFLHTLFRVTMASEETTKLFKDVVKDIFRFRKSTDEVNTKDIFQTLLDMKKDFEKEGKSNDKGLVIDDNFVTGQVFITFVAGFETPANTVTFCMYELSQSPVIQEKVFQEIKHILGKFDNKVSYESLQEMKYLQQVIQETLRKYPPLTLIFRKCSKEYTIPETDSFIESGTTVLIPVFAIHHDPKHFPNPQVFDPERFNEENVGNIHPGTYLPFGIGPRNCPGNLFSYVKMKIFLLKILLNFKISLGQKVQVPLGFNPKQFVLTPESSGVWFKMEKRRIE</sequence>
<dbReference type="PANTHER" id="PTHR24292">
    <property type="entry name" value="CYTOCHROME P450"/>
    <property type="match status" value="1"/>
</dbReference>
<evidence type="ECO:0000256" key="13">
    <source>
        <dbReference type="PIRSR" id="PIRSR602401-1"/>
    </source>
</evidence>
<organism evidence="15">
    <name type="scientific">Clastoptera arizonana</name>
    <name type="common">Arizona spittle bug</name>
    <dbReference type="NCBI Taxonomy" id="38151"/>
    <lineage>
        <taxon>Eukaryota</taxon>
        <taxon>Metazoa</taxon>
        <taxon>Ecdysozoa</taxon>
        <taxon>Arthropoda</taxon>
        <taxon>Hexapoda</taxon>
        <taxon>Insecta</taxon>
        <taxon>Pterygota</taxon>
        <taxon>Neoptera</taxon>
        <taxon>Paraneoptera</taxon>
        <taxon>Hemiptera</taxon>
        <taxon>Auchenorrhyncha</taxon>
        <taxon>Cercopoidea</taxon>
        <taxon>Clastopteridae</taxon>
        <taxon>Clastoptera</taxon>
    </lineage>
</organism>
<dbReference type="EMBL" id="GEDC01001561">
    <property type="protein sequence ID" value="JAS35737.1"/>
    <property type="molecule type" value="Transcribed_RNA"/>
</dbReference>
<keyword evidence="8" id="KW-0492">Microsome</keyword>
<dbReference type="PANTHER" id="PTHR24292:SF45">
    <property type="entry name" value="CYTOCHROME P450 6G1-RELATED"/>
    <property type="match status" value="1"/>
</dbReference>
<evidence type="ECO:0000256" key="5">
    <source>
        <dbReference type="ARBA" id="ARBA00022617"/>
    </source>
</evidence>
<keyword evidence="12" id="KW-0472">Membrane</keyword>
<evidence type="ECO:0000256" key="10">
    <source>
        <dbReference type="ARBA" id="ARBA00023004"/>
    </source>
</evidence>
<keyword evidence="7" id="KW-0256">Endoplasmic reticulum</keyword>
<dbReference type="PROSITE" id="PS00086">
    <property type="entry name" value="CYTOCHROME_P450"/>
    <property type="match status" value="1"/>
</dbReference>
<keyword evidence="11 14" id="KW-0503">Monooxygenase</keyword>
<evidence type="ECO:0000256" key="3">
    <source>
        <dbReference type="ARBA" id="ARBA00004406"/>
    </source>
</evidence>
<keyword evidence="9 14" id="KW-0560">Oxidoreductase</keyword>
<evidence type="ECO:0000256" key="8">
    <source>
        <dbReference type="ARBA" id="ARBA00022848"/>
    </source>
</evidence>
<keyword evidence="5 13" id="KW-0349">Heme</keyword>
<dbReference type="InterPro" id="IPR036396">
    <property type="entry name" value="Cyt_P450_sf"/>
</dbReference>
<dbReference type="Pfam" id="PF00067">
    <property type="entry name" value="p450"/>
    <property type="match status" value="1"/>
</dbReference>
<comment type="subcellular location">
    <subcellularLocation>
        <location evidence="3">Endoplasmic reticulum membrane</location>
        <topology evidence="3">Peripheral membrane protein</topology>
    </subcellularLocation>
    <subcellularLocation>
        <location evidence="2">Microsome membrane</location>
        <topology evidence="2">Peripheral membrane protein</topology>
    </subcellularLocation>
</comment>
<evidence type="ECO:0000313" key="15">
    <source>
        <dbReference type="EMBL" id="JAS35737.1"/>
    </source>
</evidence>
<evidence type="ECO:0000256" key="12">
    <source>
        <dbReference type="ARBA" id="ARBA00023136"/>
    </source>
</evidence>
<dbReference type="GO" id="GO:0005789">
    <property type="term" value="C:endoplasmic reticulum membrane"/>
    <property type="evidence" value="ECO:0007669"/>
    <property type="project" value="UniProtKB-SubCell"/>
</dbReference>
<comment type="similarity">
    <text evidence="4 14">Belongs to the cytochrome P450 family.</text>
</comment>
<dbReference type="InterPro" id="IPR017972">
    <property type="entry name" value="Cyt_P450_CS"/>
</dbReference>
<evidence type="ECO:0000256" key="7">
    <source>
        <dbReference type="ARBA" id="ARBA00022824"/>
    </source>
</evidence>
<dbReference type="GO" id="GO:0004497">
    <property type="term" value="F:monooxygenase activity"/>
    <property type="evidence" value="ECO:0007669"/>
    <property type="project" value="UniProtKB-KW"/>
</dbReference>